<dbReference type="KEGG" id="emt:CPZ25_005075"/>
<keyword evidence="2" id="KW-1185">Reference proteome</keyword>
<dbReference type="PANTHER" id="PTHR43300">
    <property type="entry name" value="ACETYLTRANSFERASE"/>
    <property type="match status" value="1"/>
</dbReference>
<dbReference type="InterPro" id="IPR011004">
    <property type="entry name" value="Trimer_LpxA-like_sf"/>
</dbReference>
<accession>A0A4V1GLR7</accession>
<dbReference type="SUPFAM" id="SSF51161">
    <property type="entry name" value="Trimeric LpxA-like enzymes"/>
    <property type="match status" value="1"/>
</dbReference>
<evidence type="ECO:0000313" key="2">
    <source>
        <dbReference type="Proteomes" id="UP000218387"/>
    </source>
</evidence>
<keyword evidence="1" id="KW-0808">Transferase</keyword>
<gene>
    <name evidence="1" type="ORF">CPZ25_005075</name>
</gene>
<sequence>MLLLSELLEKLDKTLIYQIENEQDFQYFALTESDLSEPCCVFLDNPKFVSTIKSNVKMVLTTKECAKELPNNIHFGICILEKPRIVFFQLHNFCAENNIYEKEVYQTSIGENCKISHLAYIAPNNVKIGNNVIIEEFVSIKEDTEIGDNTIIRAGTIVGGQGFEFKRESSKIVPVAHCGKVKIGKEVEIQYNTAIDKAVYPWDVTEIGDFSKIDNLVHIGHAAKIKENVMVVAHAGIGGRTVIKSGSWIGFGAILRNGIIVGENSRANMGAIVSKDIADNEAVTGNFAIEHKKFIEKLKQED</sequence>
<organism evidence="1 2">
    <name type="scientific">Eubacterium maltosivorans</name>
    <dbReference type="NCBI Taxonomy" id="2041044"/>
    <lineage>
        <taxon>Bacteria</taxon>
        <taxon>Bacillati</taxon>
        <taxon>Bacillota</taxon>
        <taxon>Clostridia</taxon>
        <taxon>Eubacteriales</taxon>
        <taxon>Eubacteriaceae</taxon>
        <taxon>Eubacterium</taxon>
    </lineage>
</organism>
<dbReference type="AlphaFoldDB" id="A0A4V1GLR7"/>
<keyword evidence="1" id="KW-0012">Acyltransferase</keyword>
<dbReference type="Pfam" id="PF00132">
    <property type="entry name" value="Hexapep"/>
    <property type="match status" value="1"/>
</dbReference>
<name>A0A4V1GLR7_EUBML</name>
<dbReference type="Proteomes" id="UP000218387">
    <property type="component" value="Chromosome"/>
</dbReference>
<dbReference type="GO" id="GO:0016746">
    <property type="term" value="F:acyltransferase activity"/>
    <property type="evidence" value="ECO:0007669"/>
    <property type="project" value="UniProtKB-KW"/>
</dbReference>
<reference evidence="1 2" key="1">
    <citation type="submission" date="2018-05" db="EMBL/GenBank/DDBJ databases">
        <title>Genome comparison of Eubacterium sp.</title>
        <authorList>
            <person name="Feng Y."/>
            <person name="Sanchez-Andrea I."/>
            <person name="Stams A.J.M."/>
            <person name="De Vos W.M."/>
        </authorList>
    </citation>
    <scope>NUCLEOTIDE SEQUENCE [LARGE SCALE GENOMIC DNA]</scope>
    <source>
        <strain evidence="1 2">YI</strain>
    </source>
</reference>
<evidence type="ECO:0000313" key="1">
    <source>
        <dbReference type="EMBL" id="QCT70726.1"/>
    </source>
</evidence>
<proteinExistence type="predicted"/>
<dbReference type="Gene3D" id="2.160.10.10">
    <property type="entry name" value="Hexapeptide repeat proteins"/>
    <property type="match status" value="1"/>
</dbReference>
<dbReference type="RefSeq" id="WP_096919654.1">
    <property type="nucleotide sequence ID" value="NZ_CP029487.1"/>
</dbReference>
<dbReference type="InterPro" id="IPR050179">
    <property type="entry name" value="Trans_hexapeptide_repeat"/>
</dbReference>
<dbReference type="EMBL" id="CP029487">
    <property type="protein sequence ID" value="QCT70726.1"/>
    <property type="molecule type" value="Genomic_DNA"/>
</dbReference>
<dbReference type="InterPro" id="IPR001451">
    <property type="entry name" value="Hexapep"/>
</dbReference>
<protein>
    <submittedName>
        <fullName evidence="1">UDP-3-O-(3-hydroxymyristoyl)glucosamine N-acyltransferase</fullName>
    </submittedName>
</protein>
<dbReference type="PANTHER" id="PTHR43300:SF4">
    <property type="entry name" value="ACYL-[ACYL-CARRIER-PROTEIN]--UDP-N-ACETYLGLUCOSAMINE O-ACYLTRANSFERASE"/>
    <property type="match status" value="1"/>
</dbReference>